<feature type="domain" description="C-type lectin" evidence="2">
    <location>
        <begin position="33"/>
        <end position="150"/>
    </location>
</feature>
<keyword evidence="1" id="KW-0732">Signal</keyword>
<feature type="chain" id="PRO_5046333981" description="C-type lectin domain-containing protein" evidence="1">
    <location>
        <begin position="23"/>
        <end position="173"/>
    </location>
</feature>
<dbReference type="SMART" id="SM00034">
    <property type="entry name" value="CLECT"/>
    <property type="match status" value="1"/>
</dbReference>
<evidence type="ECO:0000313" key="4">
    <source>
        <dbReference type="Proteomes" id="UP001159427"/>
    </source>
</evidence>
<dbReference type="InterPro" id="IPR001304">
    <property type="entry name" value="C-type_lectin-like"/>
</dbReference>
<organism evidence="3 4">
    <name type="scientific">Porites evermanni</name>
    <dbReference type="NCBI Taxonomy" id="104178"/>
    <lineage>
        <taxon>Eukaryota</taxon>
        <taxon>Metazoa</taxon>
        <taxon>Cnidaria</taxon>
        <taxon>Anthozoa</taxon>
        <taxon>Hexacorallia</taxon>
        <taxon>Scleractinia</taxon>
        <taxon>Fungiina</taxon>
        <taxon>Poritidae</taxon>
        <taxon>Porites</taxon>
    </lineage>
</organism>
<dbReference type="InterPro" id="IPR016186">
    <property type="entry name" value="C-type_lectin-like/link_sf"/>
</dbReference>
<name>A0ABN8PPU9_9CNID</name>
<dbReference type="Proteomes" id="UP001159427">
    <property type="component" value="Unassembled WGS sequence"/>
</dbReference>
<protein>
    <recommendedName>
        <fullName evidence="2">C-type lectin domain-containing protein</fullName>
    </recommendedName>
</protein>
<dbReference type="Pfam" id="PF00059">
    <property type="entry name" value="Lectin_C"/>
    <property type="match status" value="1"/>
</dbReference>
<comment type="caution">
    <text evidence="3">The sequence shown here is derived from an EMBL/GenBank/DDBJ whole genome shotgun (WGS) entry which is preliminary data.</text>
</comment>
<dbReference type="EMBL" id="CALNXI010000904">
    <property type="protein sequence ID" value="CAH3146038.1"/>
    <property type="molecule type" value="Genomic_DNA"/>
</dbReference>
<evidence type="ECO:0000259" key="2">
    <source>
        <dbReference type="PROSITE" id="PS50041"/>
    </source>
</evidence>
<keyword evidence="4" id="KW-1185">Reference proteome</keyword>
<dbReference type="PROSITE" id="PS50041">
    <property type="entry name" value="C_TYPE_LECTIN_2"/>
    <property type="match status" value="1"/>
</dbReference>
<evidence type="ECO:0000256" key="1">
    <source>
        <dbReference type="SAM" id="SignalP"/>
    </source>
</evidence>
<proteinExistence type="predicted"/>
<accession>A0ABN8PPU9</accession>
<dbReference type="InterPro" id="IPR016187">
    <property type="entry name" value="CTDL_fold"/>
</dbReference>
<dbReference type="PANTHER" id="PTHR22803">
    <property type="entry name" value="MANNOSE, PHOSPHOLIPASE, LECTIN RECEPTOR RELATED"/>
    <property type="match status" value="1"/>
</dbReference>
<dbReference type="SUPFAM" id="SSF56436">
    <property type="entry name" value="C-type lectin-like"/>
    <property type="match status" value="1"/>
</dbReference>
<gene>
    <name evidence="3" type="ORF">PEVE_00043822</name>
</gene>
<sequence length="173" mass="19469">MAIKKTTLFVVVFIMLQAVLMAKGCCPDGWIGSNCFCYFVNGSSEVEWGDAREMCQAMNADLAVITSETQNDFLYDLINWKMQDSWYGTWIGLERNATDENKFYWVDGTPLAGQYTNWASREPNSNAEKCGLFWGPTASQPNKWNDALCDFSIRVSEGKPKPLVLCQKAAESD</sequence>
<dbReference type="Gene3D" id="3.10.100.10">
    <property type="entry name" value="Mannose-Binding Protein A, subunit A"/>
    <property type="match status" value="1"/>
</dbReference>
<reference evidence="3 4" key="1">
    <citation type="submission" date="2022-05" db="EMBL/GenBank/DDBJ databases">
        <authorList>
            <consortium name="Genoscope - CEA"/>
            <person name="William W."/>
        </authorList>
    </citation>
    <scope>NUCLEOTIDE SEQUENCE [LARGE SCALE GENOMIC DNA]</scope>
</reference>
<dbReference type="InterPro" id="IPR050111">
    <property type="entry name" value="C-type_lectin/snaclec_domain"/>
</dbReference>
<evidence type="ECO:0000313" key="3">
    <source>
        <dbReference type="EMBL" id="CAH3146038.1"/>
    </source>
</evidence>
<feature type="signal peptide" evidence="1">
    <location>
        <begin position="1"/>
        <end position="22"/>
    </location>
</feature>